<dbReference type="EMBL" id="LKMD01000100">
    <property type="protein sequence ID" value="PIB00811.1"/>
    <property type="molecule type" value="Genomic_DNA"/>
</dbReference>
<dbReference type="PANTHER" id="PTHR47260">
    <property type="entry name" value="UPF0644 PROTEIN PB2B4.06"/>
    <property type="match status" value="1"/>
</dbReference>
<dbReference type="AlphaFoldDB" id="A0A2G5I7P2"/>
<evidence type="ECO:0000256" key="1">
    <source>
        <dbReference type="SAM" id="Phobius"/>
    </source>
</evidence>
<keyword evidence="1" id="KW-0812">Transmembrane</keyword>
<dbReference type="Proteomes" id="UP001302367">
    <property type="component" value="Chromosome 1"/>
</dbReference>
<reference evidence="3 5" key="2">
    <citation type="submission" date="2023-09" db="EMBL/GenBank/DDBJ databases">
        <title>Complete-Gapless Cercospora beticola genome.</title>
        <authorList>
            <person name="Wyatt N.A."/>
            <person name="Spanner R.E."/>
            <person name="Bolton M.D."/>
        </authorList>
    </citation>
    <scope>NUCLEOTIDE SEQUENCE [LARGE SCALE GENOMIC DNA]</scope>
    <source>
        <strain evidence="3">Cb09-40</strain>
    </source>
</reference>
<dbReference type="EMBL" id="CP134184">
    <property type="protein sequence ID" value="WPA96973.1"/>
    <property type="molecule type" value="Genomic_DNA"/>
</dbReference>
<feature type="transmembrane region" description="Helical" evidence="1">
    <location>
        <begin position="48"/>
        <end position="70"/>
    </location>
</feature>
<dbReference type="InterPro" id="IPR029069">
    <property type="entry name" value="HotDog_dom_sf"/>
</dbReference>
<protein>
    <submittedName>
        <fullName evidence="2">Uncharacterized protein</fullName>
    </submittedName>
</protein>
<keyword evidence="1" id="KW-1133">Transmembrane helix</keyword>
<dbReference type="PANTHER" id="PTHR47260:SF1">
    <property type="entry name" value="UPF0644 PROTEIN PB2B4.06"/>
    <property type="match status" value="1"/>
</dbReference>
<gene>
    <name evidence="2" type="ORF">CB0940_01533</name>
    <name evidence="3" type="ORF">RHO25_001581</name>
</gene>
<evidence type="ECO:0000313" key="2">
    <source>
        <dbReference type="EMBL" id="PIB00811.1"/>
    </source>
</evidence>
<evidence type="ECO:0000313" key="3">
    <source>
        <dbReference type="EMBL" id="WPA96973.1"/>
    </source>
</evidence>
<evidence type="ECO:0000313" key="5">
    <source>
        <dbReference type="Proteomes" id="UP001302367"/>
    </source>
</evidence>
<organism evidence="2 4">
    <name type="scientific">Cercospora beticola</name>
    <name type="common">Sugarbeet leaf spot fungus</name>
    <dbReference type="NCBI Taxonomy" id="122368"/>
    <lineage>
        <taxon>Eukaryota</taxon>
        <taxon>Fungi</taxon>
        <taxon>Dikarya</taxon>
        <taxon>Ascomycota</taxon>
        <taxon>Pezizomycotina</taxon>
        <taxon>Dothideomycetes</taxon>
        <taxon>Dothideomycetidae</taxon>
        <taxon>Mycosphaerellales</taxon>
        <taxon>Mycosphaerellaceae</taxon>
        <taxon>Cercospora</taxon>
    </lineage>
</organism>
<dbReference type="Proteomes" id="UP000230605">
    <property type="component" value="Chromosome 1"/>
</dbReference>
<dbReference type="InterPro" id="IPR052061">
    <property type="entry name" value="PTE-AB_protein"/>
</dbReference>
<evidence type="ECO:0000313" key="4">
    <source>
        <dbReference type="Proteomes" id="UP000230605"/>
    </source>
</evidence>
<accession>A0A2G5I7P2</accession>
<dbReference type="Gene3D" id="3.10.129.10">
    <property type="entry name" value="Hotdog Thioesterase"/>
    <property type="match status" value="1"/>
</dbReference>
<sequence length="346" mass="38063">MSPPRLLVSRATRPYLSPRYRHLTRRHASTTPIAQKQQSFYQRYRSPLTWSSIGIGLGLILGGVATNFIAPPPMPQQGTHEDNVLIADLNKRIDEEFKVKVLRGKCLGVSKQLKGQEGGWVEIVPPITAPGIDGKAEGVGLLPFHDRLVDALQGAKGLGVERVFWDRDEKRLVAIVWFGGALSGWPGVTHGGLLAIAMQEKLALAGSLADGGDRNVNSAVKPQRLPGTGNHATLQAPTAMPDEPAQMSIDYVKPTYANNFYVIRAQPAWASPDDVRLPIQEHEWFAVLQTMDGKPCVKATAKFSPRSELERVEEKVKEAVGGWSYSEFKKWMWPSRQEETLGEAAG</sequence>
<keyword evidence="1" id="KW-0472">Membrane</keyword>
<reference evidence="2 4" key="1">
    <citation type="submission" date="2015-10" db="EMBL/GenBank/DDBJ databases">
        <title>The cercosporin biosynthetic gene cluster was horizontally transferred to several fungal lineages and shown to be expanded in Cercospora beticola based on microsynteny with recipient genomes.</title>
        <authorList>
            <person name="De Jonge R."/>
            <person name="Ebert M.K."/>
            <person name="Suttle J.C."/>
            <person name="Jurick Ii W.M."/>
            <person name="Secor G.A."/>
            <person name="Thomma B.P."/>
            <person name="Van De Peer Y."/>
            <person name="Bolton M.D."/>
        </authorList>
    </citation>
    <scope>NUCLEOTIDE SEQUENCE [LARGE SCALE GENOMIC DNA]</scope>
    <source>
        <strain evidence="2 4">09-40</strain>
    </source>
</reference>
<dbReference type="SUPFAM" id="SSF54637">
    <property type="entry name" value="Thioesterase/thiol ester dehydrase-isomerase"/>
    <property type="match status" value="1"/>
</dbReference>
<name>A0A2G5I7P2_CERBT</name>
<keyword evidence="5" id="KW-1185">Reference proteome</keyword>
<dbReference type="OrthoDB" id="506431at2759"/>
<proteinExistence type="predicted"/>